<feature type="region of interest" description="Disordered" evidence="1">
    <location>
        <begin position="163"/>
        <end position="195"/>
    </location>
</feature>
<keyword evidence="4" id="KW-1185">Reference proteome</keyword>
<accession>A0A8J7J883</accession>
<gene>
    <name evidence="3" type="ORF">H1D41_15860</name>
</gene>
<keyword evidence="2" id="KW-1133">Transmembrane helix</keyword>
<evidence type="ECO:0000256" key="1">
    <source>
        <dbReference type="SAM" id="MobiDB-lite"/>
    </source>
</evidence>
<dbReference type="AlphaFoldDB" id="A0A8J7J883"/>
<evidence type="ECO:0000313" key="3">
    <source>
        <dbReference type="EMBL" id="MBI1495120.1"/>
    </source>
</evidence>
<evidence type="ECO:0000256" key="2">
    <source>
        <dbReference type="SAM" id="Phobius"/>
    </source>
</evidence>
<keyword evidence="2" id="KW-0472">Membrane</keyword>
<keyword evidence="2" id="KW-0812">Transmembrane</keyword>
<proteinExistence type="predicted"/>
<reference evidence="3" key="1">
    <citation type="submission" date="2020-10" db="EMBL/GenBank/DDBJ databases">
        <title>Paenihalocynthiibacter styelae gen. nov., sp. nov., isolated from stalked sea squirt Styela clava.</title>
        <authorList>
            <person name="Kim Y.-O."/>
            <person name="Yoon J.-H."/>
        </authorList>
    </citation>
    <scope>NUCLEOTIDE SEQUENCE</scope>
    <source>
        <strain evidence="3">MYP1-1</strain>
    </source>
</reference>
<protein>
    <submittedName>
        <fullName evidence="3">Uncharacterized protein</fullName>
    </submittedName>
</protein>
<organism evidence="3 4">
    <name type="scientific">Halocynthiibacter styelae</name>
    <dbReference type="NCBI Taxonomy" id="2761955"/>
    <lineage>
        <taxon>Bacteria</taxon>
        <taxon>Pseudomonadati</taxon>
        <taxon>Pseudomonadota</taxon>
        <taxon>Alphaproteobacteria</taxon>
        <taxon>Rhodobacterales</taxon>
        <taxon>Paracoccaceae</taxon>
        <taxon>Halocynthiibacter</taxon>
    </lineage>
</organism>
<feature type="transmembrane region" description="Helical" evidence="2">
    <location>
        <begin position="7"/>
        <end position="25"/>
    </location>
</feature>
<evidence type="ECO:0000313" key="4">
    <source>
        <dbReference type="Proteomes" id="UP000640583"/>
    </source>
</evidence>
<sequence length="195" mass="21034">MFGQLKGLVILGVVGFILYSVFLGGKSEQTADLGQVLDRTEFALVNYQGYLETNSFDSVAEEQMTEFTGYYTDVLNADPRFYGTSLGLTVQNDATFLGYADDNGNRVQDEGEGKVFTVEIDEANNRLIATDVAGNSSGLRFSGTGFLTGMLLGNLLGRQRAAGVTPNSFNNRNVTPRSQYQAPRSARSGGPRAGK</sequence>
<dbReference type="Proteomes" id="UP000640583">
    <property type="component" value="Unassembled WGS sequence"/>
</dbReference>
<feature type="compositionally biased region" description="Polar residues" evidence="1">
    <location>
        <begin position="165"/>
        <end position="182"/>
    </location>
</feature>
<comment type="caution">
    <text evidence="3">The sequence shown here is derived from an EMBL/GenBank/DDBJ whole genome shotgun (WGS) entry which is preliminary data.</text>
</comment>
<name>A0A8J7J883_9RHOB</name>
<dbReference type="EMBL" id="JADCKQ010000015">
    <property type="protein sequence ID" value="MBI1495120.1"/>
    <property type="molecule type" value="Genomic_DNA"/>
</dbReference>
<dbReference type="RefSeq" id="WP_228849841.1">
    <property type="nucleotide sequence ID" value="NZ_JADCKQ010000015.1"/>
</dbReference>